<gene>
    <name evidence="2" type="ORF">B7T07_04065</name>
</gene>
<feature type="region of interest" description="Disordered" evidence="1">
    <location>
        <begin position="83"/>
        <end position="122"/>
    </location>
</feature>
<proteinExistence type="predicted"/>
<dbReference type="EMBL" id="NCTU01000002">
    <property type="protein sequence ID" value="PUW07429.1"/>
    <property type="molecule type" value="Genomic_DNA"/>
</dbReference>
<sequence length="122" mass="13794">MQRQAMGVALHIVLLPFLNYCIAQLIRTMPTCLSRLFFACVLLSAFRHTRAALFPSVTHLLRLGYLPRKEEATMQHLYQTRMSDPVPIDPVPVPDPIPTPQPVPDPPSPDPRPIDDPPPHMR</sequence>
<dbReference type="InterPro" id="IPR056956">
    <property type="entry name" value="YnaL-like"/>
</dbReference>
<accession>A0AA45HHB0</accession>
<comment type="caution">
    <text evidence="2">The sequence shown here is derived from an EMBL/GenBank/DDBJ whole genome shotgun (WGS) entry which is preliminary data.</text>
</comment>
<organism evidence="2 3">
    <name type="scientific">Cronobacter sakazakii</name>
    <name type="common">Enterobacter sakazakii</name>
    <dbReference type="NCBI Taxonomy" id="28141"/>
    <lineage>
        <taxon>Bacteria</taxon>
        <taxon>Pseudomonadati</taxon>
        <taxon>Pseudomonadota</taxon>
        <taxon>Gammaproteobacteria</taxon>
        <taxon>Enterobacterales</taxon>
        <taxon>Enterobacteriaceae</taxon>
        <taxon>Cronobacter</taxon>
    </lineage>
</organism>
<dbReference type="AlphaFoldDB" id="A0AA45HHB0"/>
<evidence type="ECO:0000313" key="3">
    <source>
        <dbReference type="Proteomes" id="UP000244856"/>
    </source>
</evidence>
<dbReference type="Pfam" id="PF23677">
    <property type="entry name" value="YnaL"/>
    <property type="match status" value="1"/>
</dbReference>
<dbReference type="Proteomes" id="UP000244856">
    <property type="component" value="Unassembled WGS sequence"/>
</dbReference>
<reference evidence="2 3" key="1">
    <citation type="submission" date="2017-04" db="EMBL/GenBank/DDBJ databases">
        <title>Cronobacter sakazakii, ST83 Lineage Isolates.</title>
        <authorList>
            <person name="Chase H."/>
            <person name="Tall B."/>
            <person name="Gopinath G."/>
            <person name="Lehner A."/>
        </authorList>
    </citation>
    <scope>NUCLEOTIDE SEQUENCE [LARGE SCALE GENOMIC DNA]</scope>
    <source>
        <strain evidence="2 3">MOD1_Comp15</strain>
    </source>
</reference>
<feature type="compositionally biased region" description="Pro residues" evidence="1">
    <location>
        <begin position="87"/>
        <end position="111"/>
    </location>
</feature>
<protein>
    <submittedName>
        <fullName evidence="2">Uncharacterized protein</fullName>
    </submittedName>
</protein>
<feature type="compositionally biased region" description="Basic and acidic residues" evidence="1">
    <location>
        <begin position="112"/>
        <end position="122"/>
    </location>
</feature>
<evidence type="ECO:0000313" key="2">
    <source>
        <dbReference type="EMBL" id="PUW07429.1"/>
    </source>
</evidence>
<evidence type="ECO:0000256" key="1">
    <source>
        <dbReference type="SAM" id="MobiDB-lite"/>
    </source>
</evidence>
<name>A0AA45HHB0_CROSK</name>